<gene>
    <name evidence="1" type="ORF">BDM02DRAFT_3116096</name>
</gene>
<reference evidence="1" key="1">
    <citation type="submission" date="2019-10" db="EMBL/GenBank/DDBJ databases">
        <authorList>
            <consortium name="DOE Joint Genome Institute"/>
            <person name="Kuo A."/>
            <person name="Miyauchi S."/>
            <person name="Kiss E."/>
            <person name="Drula E."/>
            <person name="Kohler A."/>
            <person name="Sanchez-Garcia M."/>
            <person name="Andreopoulos B."/>
            <person name="Barry K.W."/>
            <person name="Bonito G."/>
            <person name="Buee M."/>
            <person name="Carver A."/>
            <person name="Chen C."/>
            <person name="Cichocki N."/>
            <person name="Clum A."/>
            <person name="Culley D."/>
            <person name="Crous P.W."/>
            <person name="Fauchery L."/>
            <person name="Girlanda M."/>
            <person name="Hayes R."/>
            <person name="Keri Z."/>
            <person name="Labutti K."/>
            <person name="Lipzen A."/>
            <person name="Lombard V."/>
            <person name="Magnuson J."/>
            <person name="Maillard F."/>
            <person name="Morin E."/>
            <person name="Murat C."/>
            <person name="Nolan M."/>
            <person name="Ohm R."/>
            <person name="Pangilinan J."/>
            <person name="Pereira M."/>
            <person name="Perotto S."/>
            <person name="Peter M."/>
            <person name="Riley R."/>
            <person name="Sitrit Y."/>
            <person name="Stielow B."/>
            <person name="Szollosi G."/>
            <person name="Zifcakova L."/>
            <person name="Stursova M."/>
            <person name="Spatafora J.W."/>
            <person name="Tedersoo L."/>
            <person name="Vaario L.-M."/>
            <person name="Yamada A."/>
            <person name="Yan M."/>
            <person name="Wang P."/>
            <person name="Xu J."/>
            <person name="Bruns T."/>
            <person name="Baldrian P."/>
            <person name="Vilgalys R."/>
            <person name="Henrissat B."/>
            <person name="Grigoriev I.V."/>
            <person name="Hibbett D."/>
            <person name="Nagy L.G."/>
            <person name="Martin F.M."/>
        </authorList>
    </citation>
    <scope>NUCLEOTIDE SEQUENCE</scope>
    <source>
        <strain evidence="1">P2</strain>
    </source>
</reference>
<keyword evidence="2" id="KW-1185">Reference proteome</keyword>
<name>A0ACB6ZEH8_THEGA</name>
<proteinExistence type="predicted"/>
<dbReference type="EMBL" id="MU118021">
    <property type="protein sequence ID" value="KAF9648036.1"/>
    <property type="molecule type" value="Genomic_DNA"/>
</dbReference>
<evidence type="ECO:0000313" key="2">
    <source>
        <dbReference type="Proteomes" id="UP000886501"/>
    </source>
</evidence>
<accession>A0ACB6ZEH8</accession>
<protein>
    <submittedName>
        <fullName evidence="1">Uncharacterized protein</fullName>
    </submittedName>
</protein>
<reference evidence="1" key="2">
    <citation type="journal article" date="2020" name="Nat. Commun.">
        <title>Large-scale genome sequencing of mycorrhizal fungi provides insights into the early evolution of symbiotic traits.</title>
        <authorList>
            <person name="Miyauchi S."/>
            <person name="Kiss E."/>
            <person name="Kuo A."/>
            <person name="Drula E."/>
            <person name="Kohler A."/>
            <person name="Sanchez-Garcia M."/>
            <person name="Morin E."/>
            <person name="Andreopoulos B."/>
            <person name="Barry K.W."/>
            <person name="Bonito G."/>
            <person name="Buee M."/>
            <person name="Carver A."/>
            <person name="Chen C."/>
            <person name="Cichocki N."/>
            <person name="Clum A."/>
            <person name="Culley D."/>
            <person name="Crous P.W."/>
            <person name="Fauchery L."/>
            <person name="Girlanda M."/>
            <person name="Hayes R.D."/>
            <person name="Keri Z."/>
            <person name="LaButti K."/>
            <person name="Lipzen A."/>
            <person name="Lombard V."/>
            <person name="Magnuson J."/>
            <person name="Maillard F."/>
            <person name="Murat C."/>
            <person name="Nolan M."/>
            <person name="Ohm R.A."/>
            <person name="Pangilinan J."/>
            <person name="Pereira M.F."/>
            <person name="Perotto S."/>
            <person name="Peter M."/>
            <person name="Pfister S."/>
            <person name="Riley R."/>
            <person name="Sitrit Y."/>
            <person name="Stielow J.B."/>
            <person name="Szollosi G."/>
            <person name="Zifcakova L."/>
            <person name="Stursova M."/>
            <person name="Spatafora J.W."/>
            <person name="Tedersoo L."/>
            <person name="Vaario L.M."/>
            <person name="Yamada A."/>
            <person name="Yan M."/>
            <person name="Wang P."/>
            <person name="Xu J."/>
            <person name="Bruns T."/>
            <person name="Baldrian P."/>
            <person name="Vilgalys R."/>
            <person name="Dunand C."/>
            <person name="Henrissat B."/>
            <person name="Grigoriev I.V."/>
            <person name="Hibbett D."/>
            <person name="Nagy L.G."/>
            <person name="Martin F.M."/>
        </authorList>
    </citation>
    <scope>NUCLEOTIDE SEQUENCE</scope>
    <source>
        <strain evidence="1">P2</strain>
    </source>
</reference>
<dbReference type="Proteomes" id="UP000886501">
    <property type="component" value="Unassembled WGS sequence"/>
</dbReference>
<sequence length="89" mass="9954">MQHLQVLIIETHRWATTLTNPSEIFECTHCRDVSVQLTVNRNRDPRRFNLLASDEVAVIVQGTKLSHTTAGILLSTSRMIHSNGSATDV</sequence>
<evidence type="ECO:0000313" key="1">
    <source>
        <dbReference type="EMBL" id="KAF9648036.1"/>
    </source>
</evidence>
<organism evidence="1 2">
    <name type="scientific">Thelephora ganbajun</name>
    <name type="common">Ganba fungus</name>
    <dbReference type="NCBI Taxonomy" id="370292"/>
    <lineage>
        <taxon>Eukaryota</taxon>
        <taxon>Fungi</taxon>
        <taxon>Dikarya</taxon>
        <taxon>Basidiomycota</taxon>
        <taxon>Agaricomycotina</taxon>
        <taxon>Agaricomycetes</taxon>
        <taxon>Thelephorales</taxon>
        <taxon>Thelephoraceae</taxon>
        <taxon>Thelephora</taxon>
    </lineage>
</organism>
<comment type="caution">
    <text evidence="1">The sequence shown here is derived from an EMBL/GenBank/DDBJ whole genome shotgun (WGS) entry which is preliminary data.</text>
</comment>